<dbReference type="SUPFAM" id="SSF53474">
    <property type="entry name" value="alpha/beta-Hydrolases"/>
    <property type="match status" value="1"/>
</dbReference>
<dbReference type="EMBL" id="GCHU01013899">
    <property type="protein sequence ID" value="JAG86926.1"/>
    <property type="molecule type" value="Transcribed_RNA"/>
</dbReference>
<dbReference type="InterPro" id="IPR029058">
    <property type="entry name" value="AB_hydrolase_fold"/>
</dbReference>
<protein>
    <submittedName>
        <fullName evidence="2">TSA: Wollemia nobilis Ref_Wollemi_Transcript_13980_1165 transcribed RNA sequence</fullName>
    </submittedName>
</protein>
<dbReference type="PANTHER" id="PTHR23024:SF635">
    <property type="entry name" value="OS07G0162700 PROTEIN"/>
    <property type="match status" value="1"/>
</dbReference>
<dbReference type="PANTHER" id="PTHR23024">
    <property type="entry name" value="ARYLACETAMIDE DEACETYLASE"/>
    <property type="match status" value="1"/>
</dbReference>
<dbReference type="AlphaFoldDB" id="A0A0C9RK35"/>
<evidence type="ECO:0000259" key="1">
    <source>
        <dbReference type="Pfam" id="PF07859"/>
    </source>
</evidence>
<reference evidence="2" key="1">
    <citation type="submission" date="2015-02" db="EMBL/GenBank/DDBJ databases">
        <title>A transcriptome of Wollemia nobilis - a relic of Gondwana.</title>
        <authorList>
            <person name="Chia J.Y."/>
            <person name="Leong Y.S."/>
            <person name="Abdul Karim S."/>
            <person name="Wan Azmi N."/>
            <person name="Hercus R."/>
            <person name="Croft L."/>
        </authorList>
    </citation>
    <scope>NUCLEOTIDE SEQUENCE</scope>
    <source>
        <strain evidence="2">MaeBrown</strain>
        <tissue evidence="2">Leaf</tissue>
    </source>
</reference>
<dbReference type="InterPro" id="IPR013094">
    <property type="entry name" value="AB_hydrolase_3"/>
</dbReference>
<name>A0A0C9RK35_9CONI</name>
<organism evidence="2">
    <name type="scientific">Wollemia nobilis</name>
    <dbReference type="NCBI Taxonomy" id="56998"/>
    <lineage>
        <taxon>Eukaryota</taxon>
        <taxon>Viridiplantae</taxon>
        <taxon>Streptophyta</taxon>
        <taxon>Embryophyta</taxon>
        <taxon>Tracheophyta</taxon>
        <taxon>Spermatophyta</taxon>
        <taxon>Pinopsida</taxon>
        <taxon>Pinidae</taxon>
        <taxon>Conifers II</taxon>
        <taxon>Araucariales</taxon>
        <taxon>Araucariaceae</taxon>
        <taxon>Wollemia</taxon>
    </lineage>
</organism>
<dbReference type="Gene3D" id="3.40.50.1820">
    <property type="entry name" value="alpha/beta hydrolase"/>
    <property type="match status" value="1"/>
</dbReference>
<feature type="domain" description="Alpha/beta hydrolase fold-3" evidence="1">
    <location>
        <begin position="82"/>
        <end position="307"/>
    </location>
</feature>
<accession>A0A0C9RK35</accession>
<dbReference type="InterPro" id="IPR050466">
    <property type="entry name" value="Carboxylest/Gibb_receptor"/>
</dbReference>
<dbReference type="Pfam" id="PF07859">
    <property type="entry name" value="Abhydrolase_3"/>
    <property type="match status" value="1"/>
</dbReference>
<proteinExistence type="predicted"/>
<dbReference type="GO" id="GO:0016787">
    <property type="term" value="F:hydrolase activity"/>
    <property type="evidence" value="ECO:0007669"/>
    <property type="project" value="InterPro"/>
</dbReference>
<sequence length="333" mass="36455">MDMKSEPSAEIAVDVSPFIRIYKDGSVERLLGTATVLPGPSADGHVVFKDVTLDADTGLFVRLCMPLCLDEKETQGPKVPVVVYIHGGGFCIETAISPLYHSYLNLLANECKVLCVSVNYRRAPEHRLPAAYDDCFSVLDWIDAHGGAEAGEGLDPWIKSHADLGKCFVAGDSAGGNIVHQMGVKASGRNWRHLRLEGAIMVHPFFGGEEAISYERADDAEAQGHVKMCDAIWKIALPDGADKDHPFCNPDGPRSPSLATLPYCRIIVFVAEKDFIKDRGLMYYEALKKAGKDVELVVAQSEGHVFHLINPQSENAVTMLNQIYNFIHSSLSL</sequence>
<evidence type="ECO:0000313" key="2">
    <source>
        <dbReference type="EMBL" id="JAG86926.1"/>
    </source>
</evidence>